<dbReference type="CDD" id="cd10970">
    <property type="entry name" value="CE4_DAC_u1_6s"/>
    <property type="match status" value="1"/>
</dbReference>
<gene>
    <name evidence="2" type="ORF">OB919_10885</name>
</gene>
<dbReference type="EMBL" id="JAOPJZ010000007">
    <property type="protein sequence ID" value="MCU4752487.1"/>
    <property type="molecule type" value="Genomic_DNA"/>
</dbReference>
<protein>
    <recommendedName>
        <fullName evidence="4">Polysaccharide deacetylase</fullName>
    </recommendedName>
</protein>
<dbReference type="Gene3D" id="2.60.120.260">
    <property type="entry name" value="Galactose-binding domain-like"/>
    <property type="match status" value="1"/>
</dbReference>
<dbReference type="InterPro" id="IPR011330">
    <property type="entry name" value="Glyco_hydro/deAcase_b/a-brl"/>
</dbReference>
<dbReference type="Gene3D" id="3.20.20.370">
    <property type="entry name" value="Glycoside hydrolase/deacetylase"/>
    <property type="match status" value="1"/>
</dbReference>
<dbReference type="RefSeq" id="WP_342808819.1">
    <property type="nucleotide sequence ID" value="NZ_JAOPJZ010000007.1"/>
</dbReference>
<evidence type="ECO:0000256" key="1">
    <source>
        <dbReference type="SAM" id="MobiDB-lite"/>
    </source>
</evidence>
<evidence type="ECO:0000313" key="3">
    <source>
        <dbReference type="Proteomes" id="UP001321047"/>
    </source>
</evidence>
<evidence type="ECO:0008006" key="4">
    <source>
        <dbReference type="Google" id="ProtNLM"/>
    </source>
</evidence>
<organism evidence="2 3">
    <name type="scientific">Natronosalvus hydrolyticus</name>
    <dbReference type="NCBI Taxonomy" id="2979988"/>
    <lineage>
        <taxon>Archaea</taxon>
        <taxon>Methanobacteriati</taxon>
        <taxon>Methanobacteriota</taxon>
        <taxon>Stenosarchaea group</taxon>
        <taxon>Halobacteria</taxon>
        <taxon>Halobacteriales</taxon>
        <taxon>Natrialbaceae</taxon>
        <taxon>Natronosalvus</taxon>
    </lineage>
</organism>
<proteinExistence type="predicted"/>
<reference evidence="2 3" key="1">
    <citation type="submission" date="2022-09" db="EMBL/GenBank/DDBJ databases">
        <title>Enrichment on poylsaccharides allowed isolation of novel metabolic and taxonomic groups of Haloarchaea.</title>
        <authorList>
            <person name="Sorokin D.Y."/>
            <person name="Elcheninov A.G."/>
            <person name="Khizhniak T.V."/>
            <person name="Kolganova T.V."/>
            <person name="Kublanov I.V."/>
        </authorList>
    </citation>
    <scope>NUCLEOTIDE SEQUENCE [LARGE SCALE GENOMIC DNA]</scope>
    <source>
        <strain evidence="2 3">AArc-curdl1</strain>
    </source>
</reference>
<dbReference type="AlphaFoldDB" id="A0AAP3E739"/>
<accession>A0AAP3E739</accession>
<name>A0AAP3E739_9EURY</name>
<dbReference type="GO" id="GO:0005975">
    <property type="term" value="P:carbohydrate metabolic process"/>
    <property type="evidence" value="ECO:0007669"/>
    <property type="project" value="InterPro"/>
</dbReference>
<keyword evidence="3" id="KW-1185">Reference proteome</keyword>
<feature type="region of interest" description="Disordered" evidence="1">
    <location>
        <begin position="33"/>
        <end position="67"/>
    </location>
</feature>
<sequence length="423" mass="46807">MTNRNRRSFITTIAATGTLGLAGCLSNVRELRRGDDESTPTQSPSESDDGGPEAVDGPDLPGTPLEDFEDLDNWVTMIDAGSLEAETDDPYAGTQSANLTADEGTDYTAIYSTHDEGMDLRDSNLSLAVKFTGRDQLQLTLELFAPNSRNVHTLRRTLTGPSDRWLRVDFGTSRVDTQPDLTDVREIRLTARRRGNLNGTLECSVDDLRAVDRPKSGKVVLLFDGTLESHYTNALEPMNEYDFSGVEAVMPEALGGDDRLTLDQLHELDDAGWDVAARPRTGAQFIHEYTPEEQEGMIRRTKAYLENRGFEDGARHFLTPRNVLGPETIDLVREYHEQAFRFGGGPNGLELTDPHNVGFFAGDAGDETKNYVDYAAEYGQLAVLHFEYIGENGMPVEAFEALLEYIDEQDVAVVTATELLEGR</sequence>
<evidence type="ECO:0000313" key="2">
    <source>
        <dbReference type="EMBL" id="MCU4752487.1"/>
    </source>
</evidence>
<dbReference type="Proteomes" id="UP001321047">
    <property type="component" value="Unassembled WGS sequence"/>
</dbReference>
<comment type="caution">
    <text evidence="2">The sequence shown here is derived from an EMBL/GenBank/DDBJ whole genome shotgun (WGS) entry which is preliminary data.</text>
</comment>
<dbReference type="SUPFAM" id="SSF88713">
    <property type="entry name" value="Glycoside hydrolase/deacetylase"/>
    <property type="match status" value="1"/>
</dbReference>
<dbReference type="PROSITE" id="PS51257">
    <property type="entry name" value="PROKAR_LIPOPROTEIN"/>
    <property type="match status" value="1"/>
</dbReference>